<proteinExistence type="predicted"/>
<organism evidence="1">
    <name type="scientific">Pseudomonas phage Cygsa01</name>
    <dbReference type="NCBI Taxonomy" id="3138529"/>
    <lineage>
        <taxon>Viruses</taxon>
    </lineage>
</organism>
<name>A0AAU6W3D6_9VIRU</name>
<gene>
    <name evidence="1" type="ORF">Cygsa01_00095</name>
</gene>
<evidence type="ECO:0000313" key="1">
    <source>
        <dbReference type="EMBL" id="XAI71141.1"/>
    </source>
</evidence>
<protein>
    <submittedName>
        <fullName evidence="1">Uncharacterized protein</fullName>
    </submittedName>
</protein>
<sequence>MAAKTRADYEKLQKDLQAIERATKLYLADEGVDAENVLEGRPASLKEEYCKNWLRNDDPFWADMYRAAGMAAGMRAEDANFDINAALGYVVY</sequence>
<accession>A0AAU6W3D6</accession>
<reference evidence="1" key="1">
    <citation type="journal article" date="2024" name="J. Gen. Virol.">
        <title>Novel phages of Pseudomonas syringae unveil numerous potential auxiliary metabolic genes.</title>
        <authorList>
            <person name="Feltin C."/>
            <person name="Garneau J.R."/>
            <person name="Morris C.E."/>
            <person name="Berard A."/>
            <person name="Torres-Barcelo C."/>
        </authorList>
    </citation>
    <scope>NUCLEOTIDE SEQUENCE</scope>
</reference>
<dbReference type="EMBL" id="PP179332">
    <property type="protein sequence ID" value="XAI71141.1"/>
    <property type="molecule type" value="Genomic_DNA"/>
</dbReference>